<keyword evidence="2" id="KW-1185">Reference proteome</keyword>
<accession>A0ACA9LVZ8</accession>
<gene>
    <name evidence="1" type="ORF">ACOLOM_LOCUS4990</name>
</gene>
<reference evidence="1" key="1">
    <citation type="submission" date="2021-06" db="EMBL/GenBank/DDBJ databases">
        <authorList>
            <person name="Kallberg Y."/>
            <person name="Tangrot J."/>
            <person name="Rosling A."/>
        </authorList>
    </citation>
    <scope>NUCLEOTIDE SEQUENCE</scope>
    <source>
        <strain evidence="1">CL356</strain>
    </source>
</reference>
<evidence type="ECO:0000313" key="2">
    <source>
        <dbReference type="Proteomes" id="UP000789525"/>
    </source>
</evidence>
<dbReference type="Proteomes" id="UP000789525">
    <property type="component" value="Unassembled WGS sequence"/>
</dbReference>
<protein>
    <submittedName>
        <fullName evidence="1">5740_t:CDS:1</fullName>
    </submittedName>
</protein>
<dbReference type="EMBL" id="CAJVPT010008721">
    <property type="protein sequence ID" value="CAG8554609.1"/>
    <property type="molecule type" value="Genomic_DNA"/>
</dbReference>
<name>A0ACA9LVZ8_9GLOM</name>
<evidence type="ECO:0000313" key="1">
    <source>
        <dbReference type="EMBL" id="CAG8554609.1"/>
    </source>
</evidence>
<sequence length="167" mass="17931">MTSKHLQLLDLILLLLLFWTNSVGAAPTSTSTATTGSETGASGQKCYEEGREVKCSPLKVVPAVIIFTLLGSCACRFIMERRGITIQELVAKGIERGYANAEAHANRRANANAPAPSNINNNIDTIRNNNAYPLLYSPPGITSSRGSYTPLMGGVPTNRPRSPPLPY</sequence>
<comment type="caution">
    <text evidence="1">The sequence shown here is derived from an EMBL/GenBank/DDBJ whole genome shotgun (WGS) entry which is preliminary data.</text>
</comment>
<proteinExistence type="predicted"/>
<organism evidence="1 2">
    <name type="scientific">Acaulospora colombiana</name>
    <dbReference type="NCBI Taxonomy" id="27376"/>
    <lineage>
        <taxon>Eukaryota</taxon>
        <taxon>Fungi</taxon>
        <taxon>Fungi incertae sedis</taxon>
        <taxon>Mucoromycota</taxon>
        <taxon>Glomeromycotina</taxon>
        <taxon>Glomeromycetes</taxon>
        <taxon>Diversisporales</taxon>
        <taxon>Acaulosporaceae</taxon>
        <taxon>Acaulospora</taxon>
    </lineage>
</organism>